<dbReference type="Gene3D" id="1.20.140.160">
    <property type="match status" value="1"/>
</dbReference>
<dbReference type="EMBL" id="CP060096">
    <property type="protein sequence ID" value="QSZ26708.1"/>
    <property type="molecule type" value="Genomic_DNA"/>
</dbReference>
<evidence type="ECO:0000259" key="1">
    <source>
        <dbReference type="Pfam" id="PF04545"/>
    </source>
</evidence>
<reference evidence="2" key="1">
    <citation type="submission" date="2020-08" db="EMBL/GenBank/DDBJ databases">
        <title>Genomic insights into the carbon and energy metabolism of the first obligate autotrophic acetogenic bacterium Aceticella autotrophica gen. nov., sp. nov.</title>
        <authorList>
            <person name="Toshchakov S.V."/>
            <person name="Elcheninov A.G."/>
            <person name="Kublanov I.V."/>
            <person name="Frolov E.N."/>
            <person name="Lebedinsky A.V."/>
        </authorList>
    </citation>
    <scope>NUCLEOTIDE SEQUENCE</scope>
    <source>
        <strain evidence="2">3443-3Ac</strain>
    </source>
</reference>
<keyword evidence="3" id="KW-1185">Reference proteome</keyword>
<evidence type="ECO:0000313" key="3">
    <source>
        <dbReference type="Proteomes" id="UP000671913"/>
    </source>
</evidence>
<dbReference type="GO" id="GO:0003700">
    <property type="term" value="F:DNA-binding transcription factor activity"/>
    <property type="evidence" value="ECO:0007669"/>
    <property type="project" value="InterPro"/>
</dbReference>
<dbReference type="AlphaFoldDB" id="A0A975G9C3"/>
<proteinExistence type="predicted"/>
<organism evidence="2 3">
    <name type="scientific">Aceticella autotrophica</name>
    <dbReference type="NCBI Taxonomy" id="2755338"/>
    <lineage>
        <taxon>Bacteria</taxon>
        <taxon>Bacillati</taxon>
        <taxon>Bacillota</taxon>
        <taxon>Clostridia</taxon>
        <taxon>Thermoanaerobacterales</taxon>
        <taxon>Thermoanaerobacteraceae</taxon>
        <taxon>Aceticella</taxon>
    </lineage>
</organism>
<sequence>MKENDVEFTFIGYLDRYVKLESIKLKKKYQEVKYRELLILDAPRNNGNSESKEEVVDNITYSYIAFEDEVIDKCMLSKYKELLEPEEFEVLILNIVEGVSQKEIAVMLNKTQSYVSKKKKKAFRKLEKFIKEV</sequence>
<name>A0A975G9C3_9THEO</name>
<protein>
    <submittedName>
        <fullName evidence="2">Sigma-70 family RNA polymerase sigma factor</fullName>
    </submittedName>
</protein>
<evidence type="ECO:0000313" key="2">
    <source>
        <dbReference type="EMBL" id="QSZ26708.1"/>
    </source>
</evidence>
<dbReference type="Pfam" id="PF04545">
    <property type="entry name" value="Sigma70_r4"/>
    <property type="match status" value="1"/>
</dbReference>
<dbReference type="InterPro" id="IPR013324">
    <property type="entry name" value="RNA_pol_sigma_r3/r4-like"/>
</dbReference>
<dbReference type="KEGG" id="aaut:ACETAC_07325"/>
<dbReference type="Proteomes" id="UP000671913">
    <property type="component" value="Chromosome"/>
</dbReference>
<gene>
    <name evidence="2" type="ORF">ACETAC_07325</name>
</gene>
<feature type="domain" description="RNA polymerase sigma-70 region 4" evidence="1">
    <location>
        <begin position="83"/>
        <end position="126"/>
    </location>
</feature>
<dbReference type="SUPFAM" id="SSF88659">
    <property type="entry name" value="Sigma3 and sigma4 domains of RNA polymerase sigma factors"/>
    <property type="match status" value="1"/>
</dbReference>
<dbReference type="InterPro" id="IPR007630">
    <property type="entry name" value="RNA_pol_sigma70_r4"/>
</dbReference>
<dbReference type="RefSeq" id="WP_284679389.1">
    <property type="nucleotide sequence ID" value="NZ_CP060096.1"/>
</dbReference>
<dbReference type="GO" id="GO:0006352">
    <property type="term" value="P:DNA-templated transcription initiation"/>
    <property type="evidence" value="ECO:0007669"/>
    <property type="project" value="InterPro"/>
</dbReference>
<accession>A0A975G9C3</accession>